<dbReference type="EMBL" id="JAHWGI010001149">
    <property type="protein sequence ID" value="KAK3923662.1"/>
    <property type="molecule type" value="Genomic_DNA"/>
</dbReference>
<comment type="caution">
    <text evidence="2">The sequence shown here is derived from an EMBL/GenBank/DDBJ whole genome shotgun (WGS) entry which is preliminary data.</text>
</comment>
<feature type="region of interest" description="Disordered" evidence="1">
    <location>
        <begin position="15"/>
        <end position="34"/>
    </location>
</feature>
<accession>A0AAE1LMN8</accession>
<dbReference type="AlphaFoldDB" id="A0AAE1LMN8"/>
<sequence>MRGTKFPEFPFKECHASHSRQEPPGWTFDPRQQVGPSWTEQNPYLVRRLIKVVHPCNKWSVLGLSGFTRFTAIDLTYDQYREL</sequence>
<evidence type="ECO:0000313" key="2">
    <source>
        <dbReference type="EMBL" id="KAK3923662.1"/>
    </source>
</evidence>
<evidence type="ECO:0000256" key="1">
    <source>
        <dbReference type="SAM" id="MobiDB-lite"/>
    </source>
</evidence>
<keyword evidence="3" id="KW-1185">Reference proteome</keyword>
<proteinExistence type="predicted"/>
<reference evidence="2" key="1">
    <citation type="submission" date="2021-07" db="EMBL/GenBank/DDBJ databases">
        <authorList>
            <person name="Catto M.A."/>
            <person name="Jacobson A."/>
            <person name="Kennedy G."/>
            <person name="Labadie P."/>
            <person name="Hunt B.G."/>
            <person name="Srinivasan R."/>
        </authorList>
    </citation>
    <scope>NUCLEOTIDE SEQUENCE</scope>
    <source>
        <strain evidence="2">PL_HMW_Pooled</strain>
        <tissue evidence="2">Head</tissue>
    </source>
</reference>
<name>A0AAE1LMN8_9NEOP</name>
<protein>
    <submittedName>
        <fullName evidence="2">Neurobeachin-like protein</fullName>
    </submittedName>
</protein>
<dbReference type="Proteomes" id="UP001219518">
    <property type="component" value="Unassembled WGS sequence"/>
</dbReference>
<organism evidence="2 3">
    <name type="scientific">Frankliniella fusca</name>
    <dbReference type="NCBI Taxonomy" id="407009"/>
    <lineage>
        <taxon>Eukaryota</taxon>
        <taxon>Metazoa</taxon>
        <taxon>Ecdysozoa</taxon>
        <taxon>Arthropoda</taxon>
        <taxon>Hexapoda</taxon>
        <taxon>Insecta</taxon>
        <taxon>Pterygota</taxon>
        <taxon>Neoptera</taxon>
        <taxon>Paraneoptera</taxon>
        <taxon>Thysanoptera</taxon>
        <taxon>Terebrantia</taxon>
        <taxon>Thripoidea</taxon>
        <taxon>Thripidae</taxon>
        <taxon>Frankliniella</taxon>
    </lineage>
</organism>
<gene>
    <name evidence="2" type="ORF">KUF71_002071</name>
</gene>
<reference evidence="2" key="2">
    <citation type="journal article" date="2023" name="BMC Genomics">
        <title>Pest status, molecular evolution, and epigenetic factors derived from the genome assembly of Frankliniella fusca, a thysanopteran phytovirus vector.</title>
        <authorList>
            <person name="Catto M.A."/>
            <person name="Labadie P.E."/>
            <person name="Jacobson A.L."/>
            <person name="Kennedy G.G."/>
            <person name="Srinivasan R."/>
            <person name="Hunt B.G."/>
        </authorList>
    </citation>
    <scope>NUCLEOTIDE SEQUENCE</scope>
    <source>
        <strain evidence="2">PL_HMW_Pooled</strain>
    </source>
</reference>
<evidence type="ECO:0000313" key="3">
    <source>
        <dbReference type="Proteomes" id="UP001219518"/>
    </source>
</evidence>